<dbReference type="GO" id="GO:0016787">
    <property type="term" value="F:hydrolase activity"/>
    <property type="evidence" value="ECO:0007669"/>
    <property type="project" value="UniProtKB-KW"/>
</dbReference>
<dbReference type="KEGG" id="sand:H3309_08350"/>
<dbReference type="RefSeq" id="WP_182298361.1">
    <property type="nucleotide sequence ID" value="NZ_CP059851.1"/>
</dbReference>
<proteinExistence type="inferred from homology"/>
<dbReference type="Proteomes" id="UP000515292">
    <property type="component" value="Chromosome"/>
</dbReference>
<dbReference type="InterPro" id="IPR032466">
    <property type="entry name" value="Metal_Hydrolase"/>
</dbReference>
<feature type="domain" description="Amidohydrolase-related" evidence="2">
    <location>
        <begin position="3"/>
        <end position="271"/>
    </location>
</feature>
<organism evidence="3 4">
    <name type="scientific">Sandaracinobacteroides saxicola</name>
    <dbReference type="NCBI Taxonomy" id="2759707"/>
    <lineage>
        <taxon>Bacteria</taxon>
        <taxon>Pseudomonadati</taxon>
        <taxon>Pseudomonadota</taxon>
        <taxon>Alphaproteobacteria</taxon>
        <taxon>Sphingomonadales</taxon>
        <taxon>Sphingosinicellaceae</taxon>
        <taxon>Sandaracinobacteroides</taxon>
    </lineage>
</organism>
<protein>
    <submittedName>
        <fullName evidence="3">Amidohydrolase family protein</fullName>
    </submittedName>
</protein>
<dbReference type="PANTHER" id="PTHR43569:SF2">
    <property type="entry name" value="AMIDOHYDROLASE-RELATED DOMAIN-CONTAINING PROTEIN"/>
    <property type="match status" value="1"/>
</dbReference>
<keyword evidence="4" id="KW-1185">Reference proteome</keyword>
<evidence type="ECO:0000259" key="2">
    <source>
        <dbReference type="Pfam" id="PF04909"/>
    </source>
</evidence>
<dbReference type="Gene3D" id="3.20.20.140">
    <property type="entry name" value="Metal-dependent hydrolases"/>
    <property type="match status" value="1"/>
</dbReference>
<dbReference type="Pfam" id="PF04909">
    <property type="entry name" value="Amidohydro_2"/>
    <property type="match status" value="1"/>
</dbReference>
<keyword evidence="3" id="KW-0378">Hydrolase</keyword>
<dbReference type="InterPro" id="IPR006680">
    <property type="entry name" value="Amidohydro-rel"/>
</dbReference>
<gene>
    <name evidence="3" type="ORF">H3309_08350</name>
</gene>
<reference evidence="3 4" key="1">
    <citation type="submission" date="2020-07" db="EMBL/GenBank/DDBJ databases">
        <title>Complete genome sequence for Sandaracinobacter sp. M6.</title>
        <authorList>
            <person name="Tang Y."/>
            <person name="Liu Q."/>
            <person name="Guo Z."/>
            <person name="Lei P."/>
            <person name="Huang B."/>
        </authorList>
    </citation>
    <scope>NUCLEOTIDE SEQUENCE [LARGE SCALE GENOMIC DNA]</scope>
    <source>
        <strain evidence="3 4">M6</strain>
    </source>
</reference>
<dbReference type="PANTHER" id="PTHR43569">
    <property type="entry name" value="AMIDOHYDROLASE"/>
    <property type="match status" value="1"/>
</dbReference>
<dbReference type="AlphaFoldDB" id="A0A7G5IM49"/>
<dbReference type="SUPFAM" id="SSF51556">
    <property type="entry name" value="Metallo-dependent hydrolases"/>
    <property type="match status" value="1"/>
</dbReference>
<dbReference type="InterPro" id="IPR052350">
    <property type="entry name" value="Metallo-dep_Lactonases"/>
</dbReference>
<evidence type="ECO:0000313" key="4">
    <source>
        <dbReference type="Proteomes" id="UP000515292"/>
    </source>
</evidence>
<evidence type="ECO:0000256" key="1">
    <source>
        <dbReference type="ARBA" id="ARBA00038310"/>
    </source>
</evidence>
<sequence length="274" mass="29647">MRIDAHQHFWDYATNAADYVWMGEAEAALRRDYLPADLEPLLAASGYDGTVVVQAREIEAETRWLTALADATPFVHGVVGWADLCAPDAAARIDALAHPKLKGFRMLIHDRPDPDFAASPDHLRGVALLEPRGLTYDLLLKPPHIAAAIRLVDALPYTRFVVDHIAKPALDESDWGPWSNGMRELAARANVWCKLSGLATLGNSAALPPRIDHVLDAFGAARCMIGSDWPVATLGADYVATMALVEDWAVKLSADEQAAILGGSATAFYGLEGK</sequence>
<name>A0A7G5IM49_9SPHN</name>
<comment type="similarity">
    <text evidence="1">Belongs to the metallo-dependent hydrolases superfamily.</text>
</comment>
<evidence type="ECO:0000313" key="3">
    <source>
        <dbReference type="EMBL" id="QMW24441.1"/>
    </source>
</evidence>
<accession>A0A7G5IM49</accession>
<dbReference type="EMBL" id="CP059851">
    <property type="protein sequence ID" value="QMW24441.1"/>
    <property type="molecule type" value="Genomic_DNA"/>
</dbReference>